<organism evidence="13 14">
    <name type="scientific">Clostridium sulfidigenes</name>
    <dbReference type="NCBI Taxonomy" id="318464"/>
    <lineage>
        <taxon>Bacteria</taxon>
        <taxon>Bacillati</taxon>
        <taxon>Bacillota</taxon>
        <taxon>Clostridia</taxon>
        <taxon>Eubacteriales</taxon>
        <taxon>Clostridiaceae</taxon>
        <taxon>Clostridium</taxon>
    </lineage>
</organism>
<dbReference type="AlphaFoldDB" id="A0A927W9G5"/>
<feature type="transmembrane region" description="Helical" evidence="11">
    <location>
        <begin position="12"/>
        <end position="32"/>
    </location>
</feature>
<dbReference type="CDD" id="cd23081">
    <property type="entry name" value="cpPDZ_EcRseP-like"/>
    <property type="match status" value="1"/>
</dbReference>
<accession>A0A927W9G5</accession>
<dbReference type="CDD" id="cd06163">
    <property type="entry name" value="S2P-M50_PDZ_RseP-like"/>
    <property type="match status" value="1"/>
</dbReference>
<dbReference type="EMBL" id="SVCM01000127">
    <property type="protein sequence ID" value="MBE6060739.1"/>
    <property type="molecule type" value="Genomic_DNA"/>
</dbReference>
<comment type="similarity">
    <text evidence="3 11">Belongs to the peptidase M50B family.</text>
</comment>
<dbReference type="PANTHER" id="PTHR42837:SF2">
    <property type="entry name" value="MEMBRANE METALLOPROTEASE ARASP2, CHLOROPLASTIC-RELATED"/>
    <property type="match status" value="1"/>
</dbReference>
<dbReference type="NCBIfam" id="TIGR00054">
    <property type="entry name" value="RIP metalloprotease RseP"/>
    <property type="match status" value="1"/>
</dbReference>
<dbReference type="Pfam" id="PF17820">
    <property type="entry name" value="PDZ_6"/>
    <property type="match status" value="1"/>
</dbReference>
<gene>
    <name evidence="13" type="primary">rseP</name>
    <name evidence="13" type="ORF">E7215_11290</name>
</gene>
<dbReference type="Pfam" id="PF02163">
    <property type="entry name" value="Peptidase_M50"/>
    <property type="match status" value="1"/>
</dbReference>
<dbReference type="GO" id="GO:0004222">
    <property type="term" value="F:metalloendopeptidase activity"/>
    <property type="evidence" value="ECO:0007669"/>
    <property type="project" value="InterPro"/>
</dbReference>
<evidence type="ECO:0000259" key="12">
    <source>
        <dbReference type="PROSITE" id="PS50106"/>
    </source>
</evidence>
<evidence type="ECO:0000256" key="6">
    <source>
        <dbReference type="ARBA" id="ARBA00022801"/>
    </source>
</evidence>
<comment type="caution">
    <text evidence="13">The sequence shown here is derived from an EMBL/GenBank/DDBJ whole genome shotgun (WGS) entry which is preliminary data.</text>
</comment>
<dbReference type="Proteomes" id="UP000768462">
    <property type="component" value="Unassembled WGS sequence"/>
</dbReference>
<evidence type="ECO:0000256" key="10">
    <source>
        <dbReference type="ARBA" id="ARBA00023136"/>
    </source>
</evidence>
<dbReference type="GO" id="GO:0016020">
    <property type="term" value="C:membrane"/>
    <property type="evidence" value="ECO:0007669"/>
    <property type="project" value="UniProtKB-SubCell"/>
</dbReference>
<evidence type="ECO:0000313" key="13">
    <source>
        <dbReference type="EMBL" id="MBE6060739.1"/>
    </source>
</evidence>
<evidence type="ECO:0000256" key="2">
    <source>
        <dbReference type="ARBA" id="ARBA00004141"/>
    </source>
</evidence>
<dbReference type="InterPro" id="IPR004387">
    <property type="entry name" value="Pept_M50_Zn"/>
</dbReference>
<dbReference type="EC" id="3.4.24.-" evidence="11"/>
<dbReference type="PROSITE" id="PS50106">
    <property type="entry name" value="PDZ"/>
    <property type="match status" value="1"/>
</dbReference>
<keyword evidence="11" id="KW-0479">Metal-binding</keyword>
<comment type="cofactor">
    <cofactor evidence="1 11">
        <name>Zn(2+)</name>
        <dbReference type="ChEBI" id="CHEBI:29105"/>
    </cofactor>
</comment>
<evidence type="ECO:0000256" key="3">
    <source>
        <dbReference type="ARBA" id="ARBA00007931"/>
    </source>
</evidence>
<protein>
    <recommendedName>
        <fullName evidence="11">Zinc metalloprotease</fullName>
        <ecNumber evidence="11">3.4.24.-</ecNumber>
    </recommendedName>
</protein>
<dbReference type="SUPFAM" id="SSF50156">
    <property type="entry name" value="PDZ domain-like"/>
    <property type="match status" value="1"/>
</dbReference>
<reference evidence="13" key="1">
    <citation type="submission" date="2019-04" db="EMBL/GenBank/DDBJ databases">
        <title>Evolution of Biomass-Degrading Anaerobic Consortia Revealed by Metagenomics.</title>
        <authorList>
            <person name="Peng X."/>
        </authorList>
    </citation>
    <scope>NUCLEOTIDE SEQUENCE</scope>
    <source>
        <strain evidence="13">SIG254</strain>
    </source>
</reference>
<evidence type="ECO:0000256" key="1">
    <source>
        <dbReference type="ARBA" id="ARBA00001947"/>
    </source>
</evidence>
<dbReference type="InterPro" id="IPR001478">
    <property type="entry name" value="PDZ"/>
</dbReference>
<keyword evidence="5 11" id="KW-0812">Transmembrane</keyword>
<comment type="subcellular location">
    <subcellularLocation>
        <location evidence="2">Membrane</location>
        <topology evidence="2">Multi-pass membrane protein</topology>
    </subcellularLocation>
</comment>
<dbReference type="PANTHER" id="PTHR42837">
    <property type="entry name" value="REGULATOR OF SIGMA-E PROTEASE RSEP"/>
    <property type="match status" value="1"/>
</dbReference>
<name>A0A927W9G5_9CLOT</name>
<evidence type="ECO:0000256" key="9">
    <source>
        <dbReference type="ARBA" id="ARBA00023049"/>
    </source>
</evidence>
<dbReference type="Gene3D" id="2.30.42.10">
    <property type="match status" value="1"/>
</dbReference>
<dbReference type="InterPro" id="IPR036034">
    <property type="entry name" value="PDZ_sf"/>
</dbReference>
<evidence type="ECO:0000256" key="4">
    <source>
        <dbReference type="ARBA" id="ARBA00022670"/>
    </source>
</evidence>
<keyword evidence="4" id="KW-0645">Protease</keyword>
<dbReference type="InterPro" id="IPR008915">
    <property type="entry name" value="Peptidase_M50"/>
</dbReference>
<dbReference type="GO" id="GO:0006508">
    <property type="term" value="P:proteolysis"/>
    <property type="evidence" value="ECO:0007669"/>
    <property type="project" value="UniProtKB-KW"/>
</dbReference>
<keyword evidence="7 11" id="KW-0862">Zinc</keyword>
<dbReference type="SMART" id="SM00228">
    <property type="entry name" value="PDZ"/>
    <property type="match status" value="1"/>
</dbReference>
<proteinExistence type="inferred from homology"/>
<evidence type="ECO:0000256" key="8">
    <source>
        <dbReference type="ARBA" id="ARBA00022989"/>
    </source>
</evidence>
<keyword evidence="9 11" id="KW-0482">Metalloprotease</keyword>
<evidence type="ECO:0000256" key="7">
    <source>
        <dbReference type="ARBA" id="ARBA00022833"/>
    </source>
</evidence>
<keyword evidence="10 11" id="KW-0472">Membrane</keyword>
<feature type="transmembrane region" description="Helical" evidence="11">
    <location>
        <begin position="267"/>
        <end position="284"/>
    </location>
</feature>
<evidence type="ECO:0000313" key="14">
    <source>
        <dbReference type="Proteomes" id="UP000768462"/>
    </source>
</evidence>
<dbReference type="GO" id="GO:0046872">
    <property type="term" value="F:metal ion binding"/>
    <property type="evidence" value="ECO:0007669"/>
    <property type="project" value="UniProtKB-KW"/>
</dbReference>
<sequence length="345" mass="38150">MQSIIGNIPYFLMALLAFSVLIIGHEFGHFIMARVNGVKVLEFSLGMGPKLFSIKGKETEYLIKALPIGGYVKMYGEEDDVTVVDDRAFSNKTSFQKLTIVAAGPIMNFIIAILFFSLVGGIQGHSTNIVDKVVEKSPAMEVGIKAGDKITEVNGKMVTTWEEFLTEIFTGEGKPVNMEIERNGEKIKLDLVPTYNEELDRYQVGVYTKVVKPNFIESIKYGLNQTGSTIRQTFGFFGQLFKGKVSADDVGGPISIMKISGRAAQQGILTLLNIMALFSVQLAIFNVIPFPALDGGWIFLLLFQIITGKEVNKEKVATINYYGFLALMSLMVLVLLKDIINPIQF</sequence>
<keyword evidence="6 11" id="KW-0378">Hydrolase</keyword>
<feature type="transmembrane region" description="Helical" evidence="11">
    <location>
        <begin position="100"/>
        <end position="122"/>
    </location>
</feature>
<keyword evidence="8 11" id="KW-1133">Transmembrane helix</keyword>
<dbReference type="InterPro" id="IPR041489">
    <property type="entry name" value="PDZ_6"/>
</dbReference>
<evidence type="ECO:0000256" key="5">
    <source>
        <dbReference type="ARBA" id="ARBA00022692"/>
    </source>
</evidence>
<feature type="transmembrane region" description="Helical" evidence="11">
    <location>
        <begin position="319"/>
        <end position="336"/>
    </location>
</feature>
<feature type="domain" description="PDZ" evidence="12">
    <location>
        <begin position="116"/>
        <end position="184"/>
    </location>
</feature>
<evidence type="ECO:0000256" key="11">
    <source>
        <dbReference type="RuleBase" id="RU362031"/>
    </source>
</evidence>